<accession>U1Q0T2</accession>
<dbReference type="PANTHER" id="PTHR18964">
    <property type="entry name" value="ROK (REPRESSOR, ORF, KINASE) FAMILY"/>
    <property type="match status" value="1"/>
</dbReference>
<feature type="domain" description="HTH marR-type" evidence="2">
    <location>
        <begin position="15"/>
        <end position="55"/>
    </location>
</feature>
<protein>
    <submittedName>
        <fullName evidence="3">ROK family protein</fullName>
    </submittedName>
</protein>
<dbReference type="Pfam" id="PF01047">
    <property type="entry name" value="MarR"/>
    <property type="match status" value="1"/>
</dbReference>
<dbReference type="GO" id="GO:0003700">
    <property type="term" value="F:DNA-binding transcription factor activity"/>
    <property type="evidence" value="ECO:0007669"/>
    <property type="project" value="InterPro"/>
</dbReference>
<dbReference type="PATRIC" id="fig|1227262.3.peg.2040"/>
<dbReference type="InterPro" id="IPR000835">
    <property type="entry name" value="HTH_MarR-typ"/>
</dbReference>
<dbReference type="SUPFAM" id="SSF53067">
    <property type="entry name" value="Actin-like ATPase domain"/>
    <property type="match status" value="1"/>
</dbReference>
<reference evidence="3 4" key="1">
    <citation type="submission" date="2013-06" db="EMBL/GenBank/DDBJ databases">
        <authorList>
            <person name="Weinstock G."/>
            <person name="Sodergren E."/>
            <person name="Lobos E.A."/>
            <person name="Fulton L."/>
            <person name="Fulton R."/>
            <person name="Courtney L."/>
            <person name="Fronick C."/>
            <person name="O'Laughlin M."/>
            <person name="Godfrey J."/>
            <person name="Wilson R.M."/>
            <person name="Miner T."/>
            <person name="Farmer C."/>
            <person name="Delehaunty K."/>
            <person name="Cordes M."/>
            <person name="Minx P."/>
            <person name="Tomlinson C."/>
            <person name="Chen J."/>
            <person name="Wollam A."/>
            <person name="Pepin K.H."/>
            <person name="Bhonagiri V."/>
            <person name="Zhang X."/>
            <person name="Warren W."/>
            <person name="Mitreva M."/>
            <person name="Mardis E.R."/>
            <person name="Wilson R.K."/>
        </authorList>
    </citation>
    <scope>NUCLEOTIDE SEQUENCE [LARGE SCALE GENOMIC DNA]</scope>
    <source>
        <strain evidence="3 4">F0510</strain>
    </source>
</reference>
<evidence type="ECO:0000313" key="3">
    <source>
        <dbReference type="EMBL" id="ERH16221.1"/>
    </source>
</evidence>
<dbReference type="InterPro" id="IPR011991">
    <property type="entry name" value="ArsR-like_HTH"/>
</dbReference>
<gene>
    <name evidence="3" type="ORF">HMPREF1549_02508</name>
</gene>
<dbReference type="EMBL" id="AWSD01000299">
    <property type="protein sequence ID" value="ERH16221.1"/>
    <property type="molecule type" value="Genomic_DNA"/>
</dbReference>
<evidence type="ECO:0000313" key="4">
    <source>
        <dbReference type="Proteomes" id="UP000016498"/>
    </source>
</evidence>
<organism evidence="3 4">
    <name type="scientific">Actinomyces johnsonii F0510</name>
    <dbReference type="NCBI Taxonomy" id="1227262"/>
    <lineage>
        <taxon>Bacteria</taxon>
        <taxon>Bacillati</taxon>
        <taxon>Actinomycetota</taxon>
        <taxon>Actinomycetes</taxon>
        <taxon>Actinomycetales</taxon>
        <taxon>Actinomycetaceae</taxon>
        <taxon>Actinomyces</taxon>
    </lineage>
</organism>
<dbReference type="CDD" id="cd00090">
    <property type="entry name" value="HTH_ARSR"/>
    <property type="match status" value="1"/>
</dbReference>
<name>U1Q0T2_9ACTO</name>
<dbReference type="Proteomes" id="UP000016498">
    <property type="component" value="Unassembled WGS sequence"/>
</dbReference>
<dbReference type="PROSITE" id="PS01125">
    <property type="entry name" value="ROK"/>
    <property type="match status" value="1"/>
</dbReference>
<comment type="caution">
    <text evidence="3">The sequence shown here is derived from an EMBL/GenBank/DDBJ whole genome shotgun (WGS) entry which is preliminary data.</text>
</comment>
<dbReference type="HOGENOM" id="CLU_036604_13_4_11"/>
<dbReference type="Gene3D" id="1.10.10.10">
    <property type="entry name" value="Winged helix-like DNA-binding domain superfamily/Winged helix DNA-binding domain"/>
    <property type="match status" value="1"/>
</dbReference>
<dbReference type="Gene3D" id="3.30.420.40">
    <property type="match status" value="2"/>
</dbReference>
<evidence type="ECO:0000256" key="1">
    <source>
        <dbReference type="ARBA" id="ARBA00006479"/>
    </source>
</evidence>
<dbReference type="PANTHER" id="PTHR18964:SF149">
    <property type="entry name" value="BIFUNCTIONAL UDP-N-ACETYLGLUCOSAMINE 2-EPIMERASE_N-ACETYLMANNOSAMINE KINASE"/>
    <property type="match status" value="1"/>
</dbReference>
<dbReference type="Pfam" id="PF00480">
    <property type="entry name" value="ROK"/>
    <property type="match status" value="1"/>
</dbReference>
<dbReference type="InterPro" id="IPR049874">
    <property type="entry name" value="ROK_cs"/>
</dbReference>
<proteinExistence type="inferred from homology"/>
<sequence>MDGGGRSLGAQTLLSLISVGPMSRGELGGRLGLSPATTTRTVRPLIEAGLIEERPPVEASGPGRPTRLLAVVAGSATVAGVKLTADRLYAVLTDPLGEVLVGESLPLTETDPDSVTALIASVVAGLAERSGRRPDAIGISLGAAVVGRRTVVVASFLGWRDVPLAARVAEATGLPCAVANDVRAFAYAEAWFGAGRGKDPFALVTLGAGIGCGIVMGGQAISGARGAAGSVGHLPVDPSGPSCEIGHPGCARALASTAGIVRAAAEHLGCEEKGLDLERLLDPELRRQAGVDGVLRRAALAAGRVVGTLIAYVDPELVVVSGEGIAVVETYRETFEKEVDALRHWAAAPVPVLLRPFEFDEWARGAAALALEQWTVVAGDR</sequence>
<dbReference type="AlphaFoldDB" id="U1Q0T2"/>
<dbReference type="InterPro" id="IPR043129">
    <property type="entry name" value="ATPase_NBD"/>
</dbReference>
<comment type="similarity">
    <text evidence="1">Belongs to the ROK (NagC/XylR) family.</text>
</comment>
<dbReference type="InterPro" id="IPR036390">
    <property type="entry name" value="WH_DNA-bd_sf"/>
</dbReference>
<dbReference type="SUPFAM" id="SSF46785">
    <property type="entry name" value="Winged helix' DNA-binding domain"/>
    <property type="match status" value="1"/>
</dbReference>
<evidence type="ECO:0000259" key="2">
    <source>
        <dbReference type="Pfam" id="PF01047"/>
    </source>
</evidence>
<dbReference type="OrthoDB" id="3464494at2"/>
<dbReference type="InterPro" id="IPR036388">
    <property type="entry name" value="WH-like_DNA-bd_sf"/>
</dbReference>
<dbReference type="InterPro" id="IPR000600">
    <property type="entry name" value="ROK"/>
</dbReference>
<dbReference type="RefSeq" id="WP_021607150.1">
    <property type="nucleotide sequence ID" value="NZ_KE951765.1"/>
</dbReference>